<name>A0AB38FW46_9ENTR</name>
<evidence type="ECO:0000313" key="3">
    <source>
        <dbReference type="Proteomes" id="UP000251313"/>
    </source>
</evidence>
<feature type="chain" id="PRO_5044342454" evidence="1">
    <location>
        <begin position="32"/>
        <end position="365"/>
    </location>
</feature>
<keyword evidence="1" id="KW-0732">Signal</keyword>
<protein>
    <submittedName>
        <fullName evidence="2">P pilus assembly protein, pilin FimA</fullName>
    </submittedName>
</protein>
<dbReference type="EMBL" id="UAVL01000009">
    <property type="protein sequence ID" value="SQA62986.1"/>
    <property type="molecule type" value="Genomic_DNA"/>
</dbReference>
<dbReference type="InterPro" id="IPR036937">
    <property type="entry name" value="Adhesion_dom_fimbrial_sf"/>
</dbReference>
<proteinExistence type="predicted"/>
<dbReference type="RefSeq" id="WP_051860910.1">
    <property type="nucleotide sequence ID" value="NZ_UAVL01000009.1"/>
</dbReference>
<organism evidence="2 3">
    <name type="scientific">Yokenella regensburgei</name>
    <dbReference type="NCBI Taxonomy" id="158877"/>
    <lineage>
        <taxon>Bacteria</taxon>
        <taxon>Pseudomonadati</taxon>
        <taxon>Pseudomonadota</taxon>
        <taxon>Gammaproteobacteria</taxon>
        <taxon>Enterobacterales</taxon>
        <taxon>Enterobacteriaceae</taxon>
        <taxon>Yokenella</taxon>
    </lineage>
</organism>
<dbReference type="GO" id="GO:0009289">
    <property type="term" value="C:pilus"/>
    <property type="evidence" value="ECO:0007669"/>
    <property type="project" value="InterPro"/>
</dbReference>
<reference evidence="2 3" key="1">
    <citation type="submission" date="2018-06" db="EMBL/GenBank/DDBJ databases">
        <authorList>
            <consortium name="Pathogen Informatics"/>
            <person name="Doyle S."/>
        </authorList>
    </citation>
    <scope>NUCLEOTIDE SEQUENCE [LARGE SCALE GENOMIC DNA]</scope>
    <source>
        <strain evidence="2 3">NCTC11967</strain>
    </source>
</reference>
<comment type="caution">
    <text evidence="2">The sequence shown here is derived from an EMBL/GenBank/DDBJ whole genome shotgun (WGS) entry which is preliminary data.</text>
</comment>
<accession>A0AB38FW46</accession>
<evidence type="ECO:0000256" key="1">
    <source>
        <dbReference type="SAM" id="SignalP"/>
    </source>
</evidence>
<sequence>MKKRKSTAGVVMRLWLAGGLLAGISPVYSQAAEDTLTAQKTPPVAVVFGVRSLAPETPVSNQQAFVSKEVTLPDVACAACEASSTHWESAWVVSGADAMKTESRPETGWYVFSSGLKGIGVGIQTSLKDKARRRSSGSGNHLENPGDMTVGLLRLEQNTGAGLVALPPAQFKRITTFYDAAGREVYAQEDTVQVSADLTVPTCTSTSESLSFTMPDISQVWLKRNVQAGHYTDTLMSPPQLVVANCSENTQTLRIRFIPQGSVTDSIEGRDTILVGRDDVSGEDTGTGYLMKYDAQAFGQRREGVVQWSRQSPVVLTNPHPSSTGDELTQGITVSLQAYYARAQNNLDVTAGNITAKGIYQVSYD</sequence>
<gene>
    <name evidence="2" type="ORF">NCTC11967_02009</name>
</gene>
<dbReference type="AlphaFoldDB" id="A0AB38FW46"/>
<dbReference type="Proteomes" id="UP000251313">
    <property type="component" value="Unassembled WGS sequence"/>
</dbReference>
<dbReference type="GO" id="GO:0007155">
    <property type="term" value="P:cell adhesion"/>
    <property type="evidence" value="ECO:0007669"/>
    <property type="project" value="InterPro"/>
</dbReference>
<evidence type="ECO:0000313" key="2">
    <source>
        <dbReference type="EMBL" id="SQA62986.1"/>
    </source>
</evidence>
<dbReference type="Gene3D" id="2.60.40.1090">
    <property type="entry name" value="Fimbrial-type adhesion domain"/>
    <property type="match status" value="1"/>
</dbReference>
<feature type="signal peptide" evidence="1">
    <location>
        <begin position="1"/>
        <end position="31"/>
    </location>
</feature>